<protein>
    <recommendedName>
        <fullName evidence="1">PiggyBac transposable element-derived protein domain-containing protein</fullName>
    </recommendedName>
</protein>
<dbReference type="AlphaFoldDB" id="E9ITQ0"/>
<dbReference type="HOGENOM" id="CLU_1801350_0_0_1"/>
<dbReference type="PANTHER" id="PTHR46599:SF3">
    <property type="entry name" value="PIGGYBAC TRANSPOSABLE ELEMENT-DERIVED PROTEIN 4"/>
    <property type="match status" value="1"/>
</dbReference>
<dbReference type="OMA" id="FKENHEH"/>
<dbReference type="PANTHER" id="PTHR46599">
    <property type="entry name" value="PIGGYBAC TRANSPOSABLE ELEMENT-DERIVED PROTEIN 4"/>
    <property type="match status" value="1"/>
</dbReference>
<name>E9ITQ0_SOLIN</name>
<sequence>AGTRTYKTSIARSELKALSSPLDFWQQLFTDKMLKKIVLHTTVKLKEIRPNYQKLTCVQDMDLVELKAFIGLLFYTAIFKENHEHYTSWYSTDGTSREIYRCIMSKNRFEVLLKTFRFDDAVTRPAHKKKTMHPHLLLSSLILS</sequence>
<gene>
    <name evidence="2" type="ORF">SINV_11840</name>
</gene>
<organism>
    <name type="scientific">Solenopsis invicta</name>
    <name type="common">Red imported fire ant</name>
    <name type="synonym">Solenopsis wagneri</name>
    <dbReference type="NCBI Taxonomy" id="13686"/>
    <lineage>
        <taxon>Eukaryota</taxon>
        <taxon>Metazoa</taxon>
        <taxon>Ecdysozoa</taxon>
        <taxon>Arthropoda</taxon>
        <taxon>Hexapoda</taxon>
        <taxon>Insecta</taxon>
        <taxon>Pterygota</taxon>
        <taxon>Neoptera</taxon>
        <taxon>Endopterygota</taxon>
        <taxon>Hymenoptera</taxon>
        <taxon>Apocrita</taxon>
        <taxon>Aculeata</taxon>
        <taxon>Formicoidea</taxon>
        <taxon>Formicidae</taxon>
        <taxon>Myrmicinae</taxon>
        <taxon>Solenopsis</taxon>
    </lineage>
</organism>
<evidence type="ECO:0000259" key="1">
    <source>
        <dbReference type="Pfam" id="PF13843"/>
    </source>
</evidence>
<feature type="non-terminal residue" evidence="2">
    <location>
        <position position="144"/>
    </location>
</feature>
<dbReference type="EMBL" id="GL765627">
    <property type="protein sequence ID" value="EFZ16053.1"/>
    <property type="molecule type" value="Genomic_DNA"/>
</dbReference>
<feature type="domain" description="PiggyBac transposable element-derived protein" evidence="1">
    <location>
        <begin position="20"/>
        <end position="131"/>
    </location>
</feature>
<feature type="non-terminal residue" evidence="2">
    <location>
        <position position="1"/>
    </location>
</feature>
<reference evidence="2" key="1">
    <citation type="journal article" date="2011" name="Proc. Natl. Acad. Sci. U.S.A.">
        <title>The genome of the fire ant Solenopsis invicta.</title>
        <authorList>
            <person name="Wurm Y."/>
            <person name="Wang J."/>
            <person name="Riba-Grognuz O."/>
            <person name="Corona M."/>
            <person name="Nygaard S."/>
            <person name="Hunt B.G."/>
            <person name="Ingram K.K."/>
            <person name="Falquet L."/>
            <person name="Nipitwattanaphon M."/>
            <person name="Gotzek D."/>
            <person name="Dijkstra M.B."/>
            <person name="Oettler J."/>
            <person name="Comtesse F."/>
            <person name="Shih C.J."/>
            <person name="Wu W.J."/>
            <person name="Yang C.C."/>
            <person name="Thomas J."/>
            <person name="Beaudoing E."/>
            <person name="Pradervand S."/>
            <person name="Flegel V."/>
            <person name="Cook E.D."/>
            <person name="Fabbretti R."/>
            <person name="Stockinger H."/>
            <person name="Long L."/>
            <person name="Farmerie W.G."/>
            <person name="Oakey J."/>
            <person name="Boomsma J.J."/>
            <person name="Pamilo P."/>
            <person name="Yi S.V."/>
            <person name="Heinze J."/>
            <person name="Goodisman M.A."/>
            <person name="Farinelli L."/>
            <person name="Harshman K."/>
            <person name="Hulo N."/>
            <person name="Cerutti L."/>
            <person name="Xenarios I."/>
            <person name="Shoemaker D."/>
            <person name="Keller L."/>
        </authorList>
    </citation>
    <scope>NUCLEOTIDE SEQUENCE [LARGE SCALE GENOMIC DNA]</scope>
</reference>
<evidence type="ECO:0000313" key="2">
    <source>
        <dbReference type="EMBL" id="EFZ16053.1"/>
    </source>
</evidence>
<dbReference type="InterPro" id="IPR029526">
    <property type="entry name" value="PGBD"/>
</dbReference>
<proteinExistence type="predicted"/>
<accession>E9ITQ0</accession>
<dbReference type="Pfam" id="PF13843">
    <property type="entry name" value="DDE_Tnp_1_7"/>
    <property type="match status" value="1"/>
</dbReference>